<gene>
    <name evidence="3" type="ORF">NMOB1V02_LOCUS10120</name>
</gene>
<organism evidence="3">
    <name type="scientific">Notodromas monacha</name>
    <dbReference type="NCBI Taxonomy" id="399045"/>
    <lineage>
        <taxon>Eukaryota</taxon>
        <taxon>Metazoa</taxon>
        <taxon>Ecdysozoa</taxon>
        <taxon>Arthropoda</taxon>
        <taxon>Crustacea</taxon>
        <taxon>Oligostraca</taxon>
        <taxon>Ostracoda</taxon>
        <taxon>Podocopa</taxon>
        <taxon>Podocopida</taxon>
        <taxon>Cypridocopina</taxon>
        <taxon>Cypridoidea</taxon>
        <taxon>Cyprididae</taxon>
        <taxon>Notodromas</taxon>
    </lineage>
</organism>
<name>A0A7R9BXW6_9CRUS</name>
<dbReference type="SUPFAM" id="SSF54236">
    <property type="entry name" value="Ubiquitin-like"/>
    <property type="match status" value="1"/>
</dbReference>
<dbReference type="EMBL" id="CAJPEX010003907">
    <property type="protein sequence ID" value="CAG0922648.1"/>
    <property type="molecule type" value="Genomic_DNA"/>
</dbReference>
<accession>A0A7R9BXW6</accession>
<dbReference type="AlphaFoldDB" id="A0A7R9BXW6"/>
<proteinExistence type="predicted"/>
<dbReference type="Gene3D" id="3.10.20.90">
    <property type="entry name" value="Phosphatidylinositol 3-kinase Catalytic Subunit, Chain A, domain 1"/>
    <property type="match status" value="1"/>
</dbReference>
<dbReference type="Gene3D" id="3.80.10.10">
    <property type="entry name" value="Ribonuclease Inhibitor"/>
    <property type="match status" value="2"/>
</dbReference>
<keyword evidence="4" id="KW-1185">Reference proteome</keyword>
<dbReference type="SUPFAM" id="SSF52047">
    <property type="entry name" value="RNI-like"/>
    <property type="match status" value="1"/>
</dbReference>
<dbReference type="Proteomes" id="UP000678499">
    <property type="component" value="Unassembled WGS sequence"/>
</dbReference>
<dbReference type="InterPro" id="IPR032675">
    <property type="entry name" value="LRR_dom_sf"/>
</dbReference>
<dbReference type="PANTHER" id="PTHR18849">
    <property type="entry name" value="LEUCINE RICH REPEAT PROTEIN"/>
    <property type="match status" value="1"/>
</dbReference>
<evidence type="ECO:0000313" key="4">
    <source>
        <dbReference type="Proteomes" id="UP000678499"/>
    </source>
</evidence>
<sequence>MVSLPEAIKRKYGDDGGEDGPQTEIFVPLKFSSVPRPASVLILNNCGIQVAGTDDELREACGGMQELDLADNLLSGWEEVARILRHTHRLTFLNLSFNNLGEFRDDAVKLPRLPYLTKLVLISVGADWRSVHRLVRCLGPERLEELHLSMNNLDNVLVDDIEEFKYVRNLYVSKNPLSSEGNILEIGTLFPNLRSLSMGDCPLTGLGDVAVLKERFRFLERLNIDNSCLPTWDELEKLRSLESLSDLRIMGCRAFEEYTAHERRQQMVARLDNVTRLNGSIISRSEREDAERAFVRLFLNKEPDELPARYLELVAIHGELNPLIDVDLSPRTEVTVSLECDETRVLKTISVYMTVYELKQVADSVFGVPPSRQKLFYVDKDMVGAHGPEEMRFGQKKLYSYNVQSGDEFIVQRKV</sequence>
<evidence type="ECO:0000313" key="3">
    <source>
        <dbReference type="EMBL" id="CAD7282496.1"/>
    </source>
</evidence>
<dbReference type="EMBL" id="OA885944">
    <property type="protein sequence ID" value="CAD7282496.1"/>
    <property type="molecule type" value="Genomic_DNA"/>
</dbReference>
<evidence type="ECO:0000256" key="2">
    <source>
        <dbReference type="ARBA" id="ARBA00022737"/>
    </source>
</evidence>
<keyword evidence="1" id="KW-0433">Leucine-rich repeat</keyword>
<protein>
    <recommendedName>
        <fullName evidence="5">Mulet</fullName>
    </recommendedName>
</protein>
<dbReference type="OrthoDB" id="5855206at2759"/>
<evidence type="ECO:0008006" key="5">
    <source>
        <dbReference type="Google" id="ProtNLM"/>
    </source>
</evidence>
<dbReference type="InterPro" id="IPR029071">
    <property type="entry name" value="Ubiquitin-like_domsf"/>
</dbReference>
<keyword evidence="2" id="KW-0677">Repeat</keyword>
<dbReference type="PANTHER" id="PTHR18849:SF0">
    <property type="entry name" value="CILIA- AND FLAGELLA-ASSOCIATED PROTEIN 410-RELATED"/>
    <property type="match status" value="1"/>
</dbReference>
<reference evidence="3" key="1">
    <citation type="submission" date="2020-11" db="EMBL/GenBank/DDBJ databases">
        <authorList>
            <person name="Tran Van P."/>
        </authorList>
    </citation>
    <scope>NUCLEOTIDE SEQUENCE</scope>
</reference>
<evidence type="ECO:0000256" key="1">
    <source>
        <dbReference type="ARBA" id="ARBA00022614"/>
    </source>
</evidence>